<dbReference type="RefSeq" id="XP_068362953.1">
    <property type="nucleotide sequence ID" value="XM_068501753.1"/>
</dbReference>
<comment type="caution">
    <text evidence="3">The sequence shown here is derived from an EMBL/GenBank/DDBJ whole genome shotgun (WGS) entry which is preliminary data.</text>
</comment>
<dbReference type="SUPFAM" id="SSF81901">
    <property type="entry name" value="HCP-like"/>
    <property type="match status" value="3"/>
</dbReference>
<dbReference type="SUPFAM" id="SSF56112">
    <property type="entry name" value="Protein kinase-like (PK-like)"/>
    <property type="match status" value="1"/>
</dbReference>
<reference evidence="3" key="1">
    <citation type="submission" date="2016-10" db="EMBL/GenBank/DDBJ databases">
        <authorList>
            <person name="Benchimol M."/>
            <person name="Almeida L.G."/>
            <person name="Vasconcelos A.T."/>
            <person name="Perreira-Neves A."/>
            <person name="Rosa I.A."/>
            <person name="Tasca T."/>
            <person name="Bogo M.R."/>
            <person name="de Souza W."/>
        </authorList>
    </citation>
    <scope>NUCLEOTIDE SEQUENCE [LARGE SCALE GENOMIC DNA]</scope>
    <source>
        <strain evidence="3">K</strain>
    </source>
</reference>
<dbReference type="PROSITE" id="PS50011">
    <property type="entry name" value="PROTEIN_KINASE_DOM"/>
    <property type="match status" value="1"/>
</dbReference>
<proteinExistence type="inferred from homology"/>
<dbReference type="PANTHER" id="PTHR11102">
    <property type="entry name" value="SEL-1-LIKE PROTEIN"/>
    <property type="match status" value="1"/>
</dbReference>
<dbReference type="GO" id="GO:0005524">
    <property type="term" value="F:ATP binding"/>
    <property type="evidence" value="ECO:0007669"/>
    <property type="project" value="InterPro"/>
</dbReference>
<dbReference type="OrthoDB" id="2148946at2759"/>
<name>A0A1J4KEH5_9EUKA</name>
<dbReference type="GO" id="GO:0004672">
    <property type="term" value="F:protein kinase activity"/>
    <property type="evidence" value="ECO:0007669"/>
    <property type="project" value="InterPro"/>
</dbReference>
<dbReference type="Pfam" id="PF00069">
    <property type="entry name" value="Pkinase"/>
    <property type="match status" value="1"/>
</dbReference>
<dbReference type="PANTHER" id="PTHR11102:SF160">
    <property type="entry name" value="ERAD-ASSOCIATED E3 UBIQUITIN-PROTEIN LIGASE COMPONENT HRD3"/>
    <property type="match status" value="1"/>
</dbReference>
<dbReference type="Pfam" id="PF08238">
    <property type="entry name" value="Sel1"/>
    <property type="match status" value="11"/>
</dbReference>
<dbReference type="InterPro" id="IPR000719">
    <property type="entry name" value="Prot_kinase_dom"/>
</dbReference>
<dbReference type="EMBL" id="MLAK01000628">
    <property type="protein sequence ID" value="OHT09817.1"/>
    <property type="molecule type" value="Genomic_DNA"/>
</dbReference>
<dbReference type="Proteomes" id="UP000179807">
    <property type="component" value="Unassembled WGS sequence"/>
</dbReference>
<evidence type="ECO:0000259" key="2">
    <source>
        <dbReference type="PROSITE" id="PS50011"/>
    </source>
</evidence>
<comment type="similarity">
    <text evidence="1">Belongs to the sel-1 family.</text>
</comment>
<dbReference type="InterPro" id="IPR011009">
    <property type="entry name" value="Kinase-like_dom_sf"/>
</dbReference>
<evidence type="ECO:0000256" key="1">
    <source>
        <dbReference type="ARBA" id="ARBA00038101"/>
    </source>
</evidence>
<dbReference type="InterPro" id="IPR011990">
    <property type="entry name" value="TPR-like_helical_dom_sf"/>
</dbReference>
<dbReference type="AlphaFoldDB" id="A0A1J4KEH5"/>
<accession>A0A1J4KEH5</accession>
<dbReference type="Gene3D" id="1.10.510.10">
    <property type="entry name" value="Transferase(Phosphotransferase) domain 1"/>
    <property type="match status" value="1"/>
</dbReference>
<dbReference type="GeneID" id="94836457"/>
<protein>
    <recommendedName>
        <fullName evidence="2">Protein kinase domain-containing protein</fullName>
    </recommendedName>
</protein>
<keyword evidence="4" id="KW-1185">Reference proteome</keyword>
<dbReference type="Gene3D" id="1.25.40.10">
    <property type="entry name" value="Tetratricopeptide repeat domain"/>
    <property type="match status" value="3"/>
</dbReference>
<dbReference type="SMART" id="SM00671">
    <property type="entry name" value="SEL1"/>
    <property type="match status" value="14"/>
</dbReference>
<feature type="domain" description="Protein kinase" evidence="2">
    <location>
        <begin position="10"/>
        <end position="257"/>
    </location>
</feature>
<organism evidence="3 4">
    <name type="scientific">Tritrichomonas foetus</name>
    <dbReference type="NCBI Taxonomy" id="1144522"/>
    <lineage>
        <taxon>Eukaryota</taxon>
        <taxon>Metamonada</taxon>
        <taxon>Parabasalia</taxon>
        <taxon>Tritrichomonadida</taxon>
        <taxon>Tritrichomonadidae</taxon>
        <taxon>Tritrichomonas</taxon>
    </lineage>
</organism>
<dbReference type="InterPro" id="IPR006597">
    <property type="entry name" value="Sel1-like"/>
</dbReference>
<sequence>MSNSFDINEYKIKRTLSADTQASVLYEHVKTKKQIVIKELLHKPFEGNPETQFPVEIEKIKPLCHMALAHFITSIPPRSGHTYRIVTEFYPSGSLETLVNKLAKNNPPDDYSPTKMSIIIYGIATALKYLHEKGVIHGNLRPTNVLLDEHMQPRLVDYGFKRDFANSQYCSPELFQKQDYDFSTDIYSFGMLLCYIYVQESPFDESLTFENLVDFVPDGERPILPGNVPQKIADLIEKMWSQNPADRPSISYIHRLLGDDDYLFPGTNVEEFQEYVKRANSTGPEPIMKPVGDGNPNNMYRFGIMLKKKASLDKKKMIDAARYFKAAADKGVSEAAFEYAQLALKGIGIPQDTEDAAKYFKMAADSGNPEAMYEFAEMVTLGLGTPKDDALAAQYYKKAGDNGNAEAMHKYMKFEASKNTGQTKKDDLMKGFKAAADSGVGQSAYEYGLLAKKEGKTSDSIKYFKQAADNGIAPAAFELAKIFQQDRNKVAVTAKYFQIAADGGIMEAAYQFGLIMQTCKTPLRKMEETAKYFKIAADSGIAGALYQMFLMVHNGIGMSRSEPDANRYLEMASEKNFFPALYRSALVMQAYDNIPEYRKLSGDNFKKAADSNNLDAVYHFAIMKKTGACCVKKNIKQSAHYFKVAADFGNPYAMYQYALMLLTGNGVTADESQTIQYYKKAADAGFPDAMYQYALIMKATPKQNATKQTMAEATKYFKMALDAGVTDQQYQQALTFQTGKNAHLKQKEAAECFKKAAESSGNPNAYYQYALIVQAMDYEPGNAKIAAESFQKAADGGHVDAAYRYALMIKTGAAGAKKNLMESARYFKIAADGGNANAAYQYALMKHMGNGILREDDEAAKYFKIASDSTSNNVDAMYQYAFMQPISNEKEAAEYFQMANTTY</sequence>
<dbReference type="VEuPathDB" id="TrichDB:TRFO_21082"/>
<gene>
    <name evidence="3" type="ORF">TRFO_21082</name>
</gene>
<dbReference type="InterPro" id="IPR050767">
    <property type="entry name" value="Sel1_AlgK"/>
</dbReference>
<evidence type="ECO:0000313" key="3">
    <source>
        <dbReference type="EMBL" id="OHT09817.1"/>
    </source>
</evidence>
<evidence type="ECO:0000313" key="4">
    <source>
        <dbReference type="Proteomes" id="UP000179807"/>
    </source>
</evidence>